<feature type="region of interest" description="Disordered" evidence="1">
    <location>
        <begin position="125"/>
        <end position="144"/>
    </location>
</feature>
<keyword evidence="4" id="KW-1185">Reference proteome</keyword>
<evidence type="ECO:0000313" key="3">
    <source>
        <dbReference type="EMBL" id="RSH89930.1"/>
    </source>
</evidence>
<accession>A0A427YFU0</accession>
<feature type="signal peptide" evidence="2">
    <location>
        <begin position="1"/>
        <end position="18"/>
    </location>
</feature>
<evidence type="ECO:0000313" key="4">
    <source>
        <dbReference type="Proteomes" id="UP000279259"/>
    </source>
</evidence>
<evidence type="ECO:0000256" key="2">
    <source>
        <dbReference type="SAM" id="SignalP"/>
    </source>
</evidence>
<comment type="caution">
    <text evidence="3">The sequence shown here is derived from an EMBL/GenBank/DDBJ whole genome shotgun (WGS) entry which is preliminary data.</text>
</comment>
<keyword evidence="2" id="KW-0732">Signal</keyword>
<sequence length="182" mass="19112">MILNAITLLAWFGNLCLAASVPRIGLFRRQSGTISIPTACESTCSNFISVWNACNENESTSACSEVCTTNYEQCLSKIAMTSFSIAGPRGECWLDSYHGFSKAASTPGPFYLRYQPQCLGYSGTTTGPTTPAPAASSTQASSLVGSQAQAQSSAHITASPTPVVSPLIETTSPNARETITPV</sequence>
<protein>
    <recommendedName>
        <fullName evidence="5">Apple domain-containing protein</fullName>
    </recommendedName>
</protein>
<name>A0A427YFU0_9TREE</name>
<feature type="compositionally biased region" description="Low complexity" evidence="1">
    <location>
        <begin position="125"/>
        <end position="138"/>
    </location>
</feature>
<dbReference type="EMBL" id="RSCD01000012">
    <property type="protein sequence ID" value="RSH89930.1"/>
    <property type="molecule type" value="Genomic_DNA"/>
</dbReference>
<reference evidence="3 4" key="1">
    <citation type="submission" date="2018-11" db="EMBL/GenBank/DDBJ databases">
        <title>Genome sequence of Saitozyma podzolica DSM 27192.</title>
        <authorList>
            <person name="Aliyu H."/>
            <person name="Gorte O."/>
            <person name="Ochsenreither K."/>
        </authorList>
    </citation>
    <scope>NUCLEOTIDE SEQUENCE [LARGE SCALE GENOMIC DNA]</scope>
    <source>
        <strain evidence="3 4">DSM 27192</strain>
    </source>
</reference>
<proteinExistence type="predicted"/>
<gene>
    <name evidence="3" type="ORF">EHS25_001916</name>
</gene>
<feature type="region of interest" description="Disordered" evidence="1">
    <location>
        <begin position="149"/>
        <end position="182"/>
    </location>
</feature>
<evidence type="ECO:0008006" key="5">
    <source>
        <dbReference type="Google" id="ProtNLM"/>
    </source>
</evidence>
<dbReference type="AlphaFoldDB" id="A0A427YFU0"/>
<dbReference type="Proteomes" id="UP000279259">
    <property type="component" value="Unassembled WGS sequence"/>
</dbReference>
<feature type="chain" id="PRO_5019260925" description="Apple domain-containing protein" evidence="2">
    <location>
        <begin position="19"/>
        <end position="182"/>
    </location>
</feature>
<evidence type="ECO:0000256" key="1">
    <source>
        <dbReference type="SAM" id="MobiDB-lite"/>
    </source>
</evidence>
<organism evidence="3 4">
    <name type="scientific">Saitozyma podzolica</name>
    <dbReference type="NCBI Taxonomy" id="1890683"/>
    <lineage>
        <taxon>Eukaryota</taxon>
        <taxon>Fungi</taxon>
        <taxon>Dikarya</taxon>
        <taxon>Basidiomycota</taxon>
        <taxon>Agaricomycotina</taxon>
        <taxon>Tremellomycetes</taxon>
        <taxon>Tremellales</taxon>
        <taxon>Trimorphomycetaceae</taxon>
        <taxon>Saitozyma</taxon>
    </lineage>
</organism>